<dbReference type="RefSeq" id="WP_307592176.1">
    <property type="nucleotide sequence ID" value="NZ_CAXUQE020000001.1"/>
</dbReference>
<evidence type="ECO:0000256" key="1">
    <source>
        <dbReference type="SAM" id="MobiDB-lite"/>
    </source>
</evidence>
<evidence type="ECO:0000313" key="2">
    <source>
        <dbReference type="EMBL" id="MDP9969406.1"/>
    </source>
</evidence>
<accession>A0AAW8E832</accession>
<feature type="region of interest" description="Disordered" evidence="1">
    <location>
        <begin position="1"/>
        <end position="22"/>
    </location>
</feature>
<name>A0AAW8E832_VARPD</name>
<gene>
    <name evidence="2" type="ORF">J2W39_000634</name>
</gene>
<proteinExistence type="predicted"/>
<dbReference type="EMBL" id="JAUSRV010000002">
    <property type="protein sequence ID" value="MDP9969406.1"/>
    <property type="molecule type" value="Genomic_DNA"/>
</dbReference>
<feature type="compositionally biased region" description="Basic and acidic residues" evidence="1">
    <location>
        <begin position="1"/>
        <end position="16"/>
    </location>
</feature>
<dbReference type="AlphaFoldDB" id="A0AAW8E832"/>
<evidence type="ECO:0000313" key="3">
    <source>
        <dbReference type="Proteomes" id="UP001224845"/>
    </source>
</evidence>
<protein>
    <submittedName>
        <fullName evidence="2">Uncharacterized protein</fullName>
    </submittedName>
</protein>
<dbReference type="Proteomes" id="UP001224845">
    <property type="component" value="Unassembled WGS sequence"/>
</dbReference>
<comment type="caution">
    <text evidence="2">The sequence shown here is derived from an EMBL/GenBank/DDBJ whole genome shotgun (WGS) entry which is preliminary data.</text>
</comment>
<sequence length="158" mass="16718">MSLQHRIDTFKPREASPSRGGSERYWAPCLAVALVAVSLFYVTLKDLVHENAARTPATPPAVMPAYVEAIQSAGRLGLPDSVKRSSVEPAMPVFHRASPANANFEAPVEPARAAPAVTVVSKCLMPEGNAIYSDGPCPEGASASTLRLPRDLHASASQ</sequence>
<reference evidence="2" key="1">
    <citation type="submission" date="2023-07" db="EMBL/GenBank/DDBJ databases">
        <title>Sorghum-associated microbial communities from plants grown in Nebraska, USA.</title>
        <authorList>
            <person name="Schachtman D."/>
        </authorList>
    </citation>
    <scope>NUCLEOTIDE SEQUENCE</scope>
    <source>
        <strain evidence="2">DS3315</strain>
    </source>
</reference>
<organism evidence="2 3">
    <name type="scientific">Variovorax paradoxus</name>
    <dbReference type="NCBI Taxonomy" id="34073"/>
    <lineage>
        <taxon>Bacteria</taxon>
        <taxon>Pseudomonadati</taxon>
        <taxon>Pseudomonadota</taxon>
        <taxon>Betaproteobacteria</taxon>
        <taxon>Burkholderiales</taxon>
        <taxon>Comamonadaceae</taxon>
        <taxon>Variovorax</taxon>
    </lineage>
</organism>